<accession>A0AAV7P6R3</accession>
<feature type="domain" description="TPX2 C-terminal" evidence="9">
    <location>
        <begin position="649"/>
        <end position="720"/>
    </location>
</feature>
<keyword evidence="12" id="KW-1185">Reference proteome</keyword>
<evidence type="ECO:0000256" key="4">
    <source>
        <dbReference type="ARBA" id="ARBA00022490"/>
    </source>
</evidence>
<proteinExistence type="inferred from homology"/>
<evidence type="ECO:0000256" key="3">
    <source>
        <dbReference type="ARBA" id="ARBA00005885"/>
    </source>
</evidence>
<dbReference type="InterPro" id="IPR027330">
    <property type="entry name" value="TPX2_central_dom"/>
</dbReference>
<evidence type="ECO:0000256" key="1">
    <source>
        <dbReference type="ARBA" id="ARBA00004123"/>
    </source>
</evidence>
<evidence type="ECO:0000256" key="2">
    <source>
        <dbReference type="ARBA" id="ARBA00004186"/>
    </source>
</evidence>
<feature type="region of interest" description="Disordered" evidence="8">
    <location>
        <begin position="344"/>
        <end position="377"/>
    </location>
</feature>
<feature type="compositionally biased region" description="Basic and acidic residues" evidence="8">
    <location>
        <begin position="1"/>
        <end position="13"/>
    </location>
</feature>
<dbReference type="InterPro" id="IPR027329">
    <property type="entry name" value="TPX2_C"/>
</dbReference>
<evidence type="ECO:0008006" key="13">
    <source>
        <dbReference type="Google" id="ProtNLM"/>
    </source>
</evidence>
<gene>
    <name evidence="11" type="ORF">NDU88_001430</name>
</gene>
<evidence type="ECO:0000256" key="6">
    <source>
        <dbReference type="ARBA" id="ARBA00023242"/>
    </source>
</evidence>
<dbReference type="GO" id="GO:0005634">
    <property type="term" value="C:nucleus"/>
    <property type="evidence" value="ECO:0007669"/>
    <property type="project" value="UniProtKB-SubCell"/>
</dbReference>
<dbReference type="EMBL" id="JANPWB010000011">
    <property type="protein sequence ID" value="KAJ1122957.1"/>
    <property type="molecule type" value="Genomic_DNA"/>
</dbReference>
<sequence>MDTKDTPLQHDGLHWQPKRTPKASVPRAIVAPFKLENSSAEQFEDIAASFGSLRTRLRNVPDAHVLDVGTAEVLPRRASRRLSLQEKRRQLAKIREGRRSINVLAAKAPTPSIESPVPNLTSVTAEHPPNKKQKLVKGNESKLEIKQQLLRRTSSRGNSTERPLKKGSGGPEDSPSTRPKARLPTTITPMVLRRRTMMVKAKSTEEKELEKIQQLQQEVAEQRKKNEESFKVAFAGAGEPQRKPIPVTRSANVHFQTDDRLGCHPVSKTKDSKEREVATVARRPAVSSPALLPKGGHAVPKPFKLSKGNKRKLEEGSESCKFVSTAQQVEAFFKRTPCRYHLRSRQKQIAGPSPVKWGKPKVTTPKTPHLETKKRHRPVTCKTSAEVEAEQLESLQQYKFRARELDRRVLEGPPILPRKQPAKEPTKPVGFNFQLEKRIQEREVTRVESEEDIFTFHSRPCPTKILEGVVGVPERKCALPTVPKSPGFALKYRVRPFPHEEQEVSVIKANPMPNFGAPFKPKAPEQKHVDLAPFSFDSRDKERQARKAKKLEDLRREEVPVFKASLLPYFDQVFLPEKKMKPVTQPEPFNLQIEERLAKKTEQWKQKMEEELKQQKEATCFKARPSTVLHQEPFVPKRDSRILSVQDNFELATEKRAKERQEFEKRMAELEAIKEKLEEEDRIRKEEQEKQELARMRKHDLVHKAQPVKKYRTVEVKTRELLLTVPKSPNLERLKC</sequence>
<evidence type="ECO:0000256" key="8">
    <source>
        <dbReference type="SAM" id="MobiDB-lite"/>
    </source>
</evidence>
<dbReference type="GO" id="GO:0060236">
    <property type="term" value="P:regulation of mitotic spindle organization"/>
    <property type="evidence" value="ECO:0007669"/>
    <property type="project" value="InterPro"/>
</dbReference>
<keyword evidence="5" id="KW-0206">Cytoskeleton</keyword>
<comment type="similarity">
    <text evidence="3">Belongs to the TPX2 family.</text>
</comment>
<keyword evidence="6" id="KW-0539">Nucleus</keyword>
<protein>
    <recommendedName>
        <fullName evidence="13">Targeting protein for Xklp2</fullName>
    </recommendedName>
</protein>
<feature type="compositionally biased region" description="Polar residues" evidence="8">
    <location>
        <begin position="150"/>
        <end position="161"/>
    </location>
</feature>
<feature type="region of interest" description="Disordered" evidence="8">
    <location>
        <begin position="110"/>
        <end position="183"/>
    </location>
</feature>
<dbReference type="GO" id="GO:0005819">
    <property type="term" value="C:spindle"/>
    <property type="evidence" value="ECO:0007669"/>
    <property type="project" value="UniProtKB-SubCell"/>
</dbReference>
<dbReference type="GO" id="GO:0005874">
    <property type="term" value="C:microtubule"/>
    <property type="evidence" value="ECO:0007669"/>
    <property type="project" value="InterPro"/>
</dbReference>
<evidence type="ECO:0000259" key="10">
    <source>
        <dbReference type="Pfam" id="PF12214"/>
    </source>
</evidence>
<reference evidence="11" key="1">
    <citation type="journal article" date="2022" name="bioRxiv">
        <title>Sequencing and chromosome-scale assembly of the giantPleurodeles waltlgenome.</title>
        <authorList>
            <person name="Brown T."/>
            <person name="Elewa A."/>
            <person name="Iarovenko S."/>
            <person name="Subramanian E."/>
            <person name="Araus A.J."/>
            <person name="Petzold A."/>
            <person name="Susuki M."/>
            <person name="Suzuki K.-i.T."/>
            <person name="Hayashi T."/>
            <person name="Toyoda A."/>
            <person name="Oliveira C."/>
            <person name="Osipova E."/>
            <person name="Leigh N.D."/>
            <person name="Simon A."/>
            <person name="Yun M.H."/>
        </authorList>
    </citation>
    <scope>NUCLEOTIDE SEQUENCE</scope>
    <source>
        <strain evidence="11">20211129_DDA</strain>
        <tissue evidence="11">Liver</tissue>
    </source>
</reference>
<dbReference type="AlphaFoldDB" id="A0AAV7P6R3"/>
<evidence type="ECO:0000313" key="11">
    <source>
        <dbReference type="EMBL" id="KAJ1122957.1"/>
    </source>
</evidence>
<dbReference type="PANTHER" id="PTHR14326:SF44">
    <property type="entry name" value="TARGETING PROTEIN FOR XKLP2"/>
    <property type="match status" value="1"/>
</dbReference>
<dbReference type="Pfam" id="PF06886">
    <property type="entry name" value="TPX2"/>
    <property type="match status" value="2"/>
</dbReference>
<organism evidence="11 12">
    <name type="scientific">Pleurodeles waltl</name>
    <name type="common">Iberian ribbed newt</name>
    <dbReference type="NCBI Taxonomy" id="8319"/>
    <lineage>
        <taxon>Eukaryota</taxon>
        <taxon>Metazoa</taxon>
        <taxon>Chordata</taxon>
        <taxon>Craniata</taxon>
        <taxon>Vertebrata</taxon>
        <taxon>Euteleostomi</taxon>
        <taxon>Amphibia</taxon>
        <taxon>Batrachia</taxon>
        <taxon>Caudata</taxon>
        <taxon>Salamandroidea</taxon>
        <taxon>Salamandridae</taxon>
        <taxon>Pleurodelinae</taxon>
        <taxon>Pleurodeles</taxon>
    </lineage>
</organism>
<dbReference type="PANTHER" id="PTHR14326">
    <property type="entry name" value="TARGETING PROTEIN FOR XKLP2"/>
    <property type="match status" value="1"/>
</dbReference>
<feature type="region of interest" description="Disordered" evidence="8">
    <location>
        <begin position="1"/>
        <end position="23"/>
    </location>
</feature>
<dbReference type="InterPro" id="IPR009675">
    <property type="entry name" value="TPX2_fam"/>
</dbReference>
<feature type="coiled-coil region" evidence="7">
    <location>
        <begin position="656"/>
        <end position="696"/>
    </location>
</feature>
<keyword evidence="7" id="KW-0175">Coiled coil</keyword>
<evidence type="ECO:0000256" key="7">
    <source>
        <dbReference type="SAM" id="Coils"/>
    </source>
</evidence>
<feature type="domain" description="TPX2 central" evidence="10">
    <location>
        <begin position="361"/>
        <end position="488"/>
    </location>
</feature>
<dbReference type="Proteomes" id="UP001066276">
    <property type="component" value="Chromosome 7"/>
</dbReference>
<evidence type="ECO:0000313" key="12">
    <source>
        <dbReference type="Proteomes" id="UP001066276"/>
    </source>
</evidence>
<keyword evidence="4" id="KW-0963">Cytoplasm</keyword>
<name>A0AAV7P6R3_PLEWA</name>
<dbReference type="Pfam" id="PF12214">
    <property type="entry name" value="TPX2_importin"/>
    <property type="match status" value="1"/>
</dbReference>
<evidence type="ECO:0000259" key="9">
    <source>
        <dbReference type="Pfam" id="PF06886"/>
    </source>
</evidence>
<evidence type="ECO:0000256" key="5">
    <source>
        <dbReference type="ARBA" id="ARBA00023212"/>
    </source>
</evidence>
<comment type="caution">
    <text evidence="11">The sequence shown here is derived from an EMBL/GenBank/DDBJ whole genome shotgun (WGS) entry which is preliminary data.</text>
</comment>
<feature type="coiled-coil region" evidence="7">
    <location>
        <begin position="198"/>
        <end position="232"/>
    </location>
</feature>
<comment type="subcellular location">
    <subcellularLocation>
        <location evidence="2">Cytoplasm</location>
        <location evidence="2">Cytoskeleton</location>
        <location evidence="2">Spindle</location>
    </subcellularLocation>
    <subcellularLocation>
        <location evidence="1">Nucleus</location>
    </subcellularLocation>
</comment>
<feature type="domain" description="TPX2 C-terminal" evidence="9">
    <location>
        <begin position="539"/>
        <end position="585"/>
    </location>
</feature>